<evidence type="ECO:0000313" key="7">
    <source>
        <dbReference type="Proteomes" id="UP001356427"/>
    </source>
</evidence>
<dbReference type="InterPro" id="IPR058030">
    <property type="entry name" value="TRIM8/14/16/25/29/45/65_CC"/>
</dbReference>
<protein>
    <recommendedName>
        <fullName evidence="5">TRIM8/14/16/25/29/45/65 coiled-coil region domain-containing protein</fullName>
    </recommendedName>
</protein>
<keyword evidence="2" id="KW-0863">Zinc-finger</keyword>
<dbReference type="SUPFAM" id="SSF57845">
    <property type="entry name" value="B-box zinc-binding domain"/>
    <property type="match status" value="1"/>
</dbReference>
<evidence type="ECO:0000256" key="1">
    <source>
        <dbReference type="ARBA" id="ARBA00022723"/>
    </source>
</evidence>
<feature type="region of interest" description="Disordered" evidence="4">
    <location>
        <begin position="1"/>
        <end position="54"/>
    </location>
</feature>
<dbReference type="PANTHER" id="PTHR25465:SF5">
    <property type="entry name" value="E3 UBIQUITIN_ISG15 LIGASE TRIM25-RELATED"/>
    <property type="match status" value="1"/>
</dbReference>
<evidence type="ECO:0000256" key="4">
    <source>
        <dbReference type="SAM" id="MobiDB-lite"/>
    </source>
</evidence>
<sequence length="324" mass="37022">MSAVGGDCTQAGSEGEEAEREARLNEAKEQGHEPNDEELQQEGKEKEELPPLYTPDPRPSPLYCGFYSQLGAFWLSMQCICLLCVMEEHKGHDTVSAEAERNEKQKQFGEKKRKYQKRIQEREKELRELRQAVKTLKHTAGATVDESERIFTELIRSIERRRSEVKEQIRAQEKSAVSRVEGLLQRLEQEVAELKRKDTDLKELSNTEDHIQFLQGFQSLLVSPESYVSPCVTVNPHAPFEAVKKVLSDLRERLETMSKGIAKMSEKIQIDPDPKTKEEFVIYSCQLTMDPNTTVAASCTQEVIGCLEFCKCIKQLSSRHPCKE</sequence>
<feature type="domain" description="TRIM8/14/16/25/29/45/65 coiled-coil region" evidence="5">
    <location>
        <begin position="119"/>
        <end position="259"/>
    </location>
</feature>
<dbReference type="Gene3D" id="3.30.160.60">
    <property type="entry name" value="Classic Zinc Finger"/>
    <property type="match status" value="1"/>
</dbReference>
<dbReference type="GO" id="GO:0008270">
    <property type="term" value="F:zinc ion binding"/>
    <property type="evidence" value="ECO:0007669"/>
    <property type="project" value="UniProtKB-KW"/>
</dbReference>
<organism evidence="6 7">
    <name type="scientific">Coregonus suidteri</name>
    <dbReference type="NCBI Taxonomy" id="861788"/>
    <lineage>
        <taxon>Eukaryota</taxon>
        <taxon>Metazoa</taxon>
        <taxon>Chordata</taxon>
        <taxon>Craniata</taxon>
        <taxon>Vertebrata</taxon>
        <taxon>Euteleostomi</taxon>
        <taxon>Actinopterygii</taxon>
        <taxon>Neopterygii</taxon>
        <taxon>Teleostei</taxon>
        <taxon>Protacanthopterygii</taxon>
        <taxon>Salmoniformes</taxon>
        <taxon>Salmonidae</taxon>
        <taxon>Coregoninae</taxon>
        <taxon>Coregonus</taxon>
    </lineage>
</organism>
<gene>
    <name evidence="6" type="ORF">J4Q44_G00091730</name>
</gene>
<feature type="compositionally biased region" description="Basic and acidic residues" evidence="4">
    <location>
        <begin position="96"/>
        <end position="110"/>
    </location>
</feature>
<evidence type="ECO:0000313" key="6">
    <source>
        <dbReference type="EMBL" id="KAK6320066.1"/>
    </source>
</evidence>
<feature type="region of interest" description="Disordered" evidence="4">
    <location>
        <begin position="96"/>
        <end position="115"/>
    </location>
</feature>
<evidence type="ECO:0000256" key="3">
    <source>
        <dbReference type="ARBA" id="ARBA00022833"/>
    </source>
</evidence>
<reference evidence="6 7" key="1">
    <citation type="submission" date="2021-04" db="EMBL/GenBank/DDBJ databases">
        <authorList>
            <person name="De Guttry C."/>
            <person name="Zahm M."/>
            <person name="Klopp C."/>
            <person name="Cabau C."/>
            <person name="Louis A."/>
            <person name="Berthelot C."/>
            <person name="Parey E."/>
            <person name="Roest Crollius H."/>
            <person name="Montfort J."/>
            <person name="Robinson-Rechavi M."/>
            <person name="Bucao C."/>
            <person name="Bouchez O."/>
            <person name="Gislard M."/>
            <person name="Lluch J."/>
            <person name="Milhes M."/>
            <person name="Lampietro C."/>
            <person name="Lopez Roques C."/>
            <person name="Donnadieu C."/>
            <person name="Braasch I."/>
            <person name="Desvignes T."/>
            <person name="Postlethwait J."/>
            <person name="Bobe J."/>
            <person name="Wedekind C."/>
            <person name="Guiguen Y."/>
        </authorList>
    </citation>
    <scope>NUCLEOTIDE SEQUENCE [LARGE SCALE GENOMIC DNA]</scope>
    <source>
        <strain evidence="6">Cs_M1</strain>
        <tissue evidence="6">Blood</tissue>
    </source>
</reference>
<keyword evidence="1" id="KW-0479">Metal-binding</keyword>
<dbReference type="AlphaFoldDB" id="A0AAN8M8I0"/>
<evidence type="ECO:0000259" key="5">
    <source>
        <dbReference type="Pfam" id="PF25600"/>
    </source>
</evidence>
<dbReference type="InterPro" id="IPR051051">
    <property type="entry name" value="E3_ubiq-ligase_TRIM/RNF"/>
</dbReference>
<dbReference type="EMBL" id="JAGTTL010000007">
    <property type="protein sequence ID" value="KAK6320066.1"/>
    <property type="molecule type" value="Genomic_DNA"/>
</dbReference>
<name>A0AAN8M8I0_9TELE</name>
<comment type="caution">
    <text evidence="6">The sequence shown here is derived from an EMBL/GenBank/DDBJ whole genome shotgun (WGS) entry which is preliminary data.</text>
</comment>
<feature type="compositionally biased region" description="Basic and acidic residues" evidence="4">
    <location>
        <begin position="20"/>
        <end position="34"/>
    </location>
</feature>
<keyword evidence="3" id="KW-0862">Zinc</keyword>
<keyword evidence="7" id="KW-1185">Reference proteome</keyword>
<evidence type="ECO:0000256" key="2">
    <source>
        <dbReference type="ARBA" id="ARBA00022771"/>
    </source>
</evidence>
<accession>A0AAN8M8I0</accession>
<dbReference type="CDD" id="cd19769">
    <property type="entry name" value="Bbox2_TRIM16-like"/>
    <property type="match status" value="1"/>
</dbReference>
<dbReference type="Pfam" id="PF25600">
    <property type="entry name" value="TRIM_CC"/>
    <property type="match status" value="1"/>
</dbReference>
<proteinExistence type="predicted"/>
<dbReference type="PANTHER" id="PTHR25465">
    <property type="entry name" value="B-BOX DOMAIN CONTAINING"/>
    <property type="match status" value="1"/>
</dbReference>
<dbReference type="Proteomes" id="UP001356427">
    <property type="component" value="Unassembled WGS sequence"/>
</dbReference>